<keyword evidence="2" id="KW-1185">Reference proteome</keyword>
<sequence length="1001" mass="110219">MCLLLILLILSFHNHLRVEGTETKSERDALLSFKSQVSDPMNRLSSWGASVNSSYCSWYGVSCFRNRRNGTRNNSRGRVKSLSLPGLSLSGKLPSQLSQLTYLHSLDLSYNKFEGQVSLQFAHLSRLRLIQLAANNLSGKLPEGLGLLKHLQFMDLSVNNLTGEVPNSFGNLSSLVHLALARNKFLGQIPSEFCNLQSLHHLQISENCFNGQFPTCIFNISSLEFISVTKNNLSGTLPQDVGLTLPNLKNLSLASNRFQGVIPSSISNASNLEIFDLANNEFHGLIPLFSNMKSLTRLVLGNNYLSSTTSLNYQLFDSLRNSTKLTELMIYSNQLAGQLPATVSNISRNLQHFCVADNSLTGNIPHGMRNFKNLQSLSLEMNEFTGELPTEIGKLYQLVQISIYQNRLSGEIPDMFGNLTQLSYLLLGNNQFTGKVPISIGQCQRLRYLYLGMNKLHGRTPDEIFSLPGLTQLYLAGNGALHGSLPSQVSSMKQLEILDISDNQFSGHIPKEISECSSLKRLILARNNFSGSIPSSMGTLLSLETLDLSSNNLSGPIPQSLEKPQYLMSLNLSFNHLEGQVPMKGVFMNFSWASLRGNNNLCSINTEIAHMLGISLCPAGRKKRTFLLPTILAVAGAAALFIMILCIVWVMRSRKKKVKTSLSSAPLKGFPPNISYADIRVATNNFAAENLVGKGGFGNVYKGMFSINTGDIITLAVKVLDFQKSKASRSFNAECEALRNARHRNLVKVISSCSSVDYKGDEFKALVMQFMCYGNVDTWLHQEDEESGSFLSLLQRLNIAVDVASAVDYLHHDCDPPIVHCDLKPANVLLDENMVAHVGDFGLSRILSQNPSQNESSTLGLKGSIGYVAPEYGLGGRASTSGDVYSFGILLLEIFTARRPTDEMFKEGLNLSKFAAGIDEHQVLHVADPRLLKNFEHSSQSTSNAYSSEGNSSERRSWQMKAEECLASAIRVGLSCAAPLPKDRSTMRVALTKLQAIRQSM</sequence>
<protein>
    <submittedName>
        <fullName evidence="1">Uncharacterized protein</fullName>
    </submittedName>
</protein>
<comment type="caution">
    <text evidence="1">The sequence shown here is derived from an EMBL/GenBank/DDBJ whole genome shotgun (WGS) entry which is preliminary data.</text>
</comment>
<name>A0ACB9NQW4_BAUVA</name>
<organism evidence="1 2">
    <name type="scientific">Bauhinia variegata</name>
    <name type="common">Purple orchid tree</name>
    <name type="synonym">Phanera variegata</name>
    <dbReference type="NCBI Taxonomy" id="167791"/>
    <lineage>
        <taxon>Eukaryota</taxon>
        <taxon>Viridiplantae</taxon>
        <taxon>Streptophyta</taxon>
        <taxon>Embryophyta</taxon>
        <taxon>Tracheophyta</taxon>
        <taxon>Spermatophyta</taxon>
        <taxon>Magnoliopsida</taxon>
        <taxon>eudicotyledons</taxon>
        <taxon>Gunneridae</taxon>
        <taxon>Pentapetalae</taxon>
        <taxon>rosids</taxon>
        <taxon>fabids</taxon>
        <taxon>Fabales</taxon>
        <taxon>Fabaceae</taxon>
        <taxon>Cercidoideae</taxon>
        <taxon>Cercideae</taxon>
        <taxon>Bauhiniinae</taxon>
        <taxon>Bauhinia</taxon>
    </lineage>
</organism>
<reference evidence="1 2" key="1">
    <citation type="journal article" date="2022" name="DNA Res.">
        <title>Chromosomal-level genome assembly of the orchid tree Bauhinia variegata (Leguminosae; Cercidoideae) supports the allotetraploid origin hypothesis of Bauhinia.</title>
        <authorList>
            <person name="Zhong Y."/>
            <person name="Chen Y."/>
            <person name="Zheng D."/>
            <person name="Pang J."/>
            <person name="Liu Y."/>
            <person name="Luo S."/>
            <person name="Meng S."/>
            <person name="Qian L."/>
            <person name="Wei D."/>
            <person name="Dai S."/>
            <person name="Zhou R."/>
        </authorList>
    </citation>
    <scope>NUCLEOTIDE SEQUENCE [LARGE SCALE GENOMIC DNA]</scope>
    <source>
        <strain evidence="1">BV-YZ2020</strain>
    </source>
</reference>
<proteinExistence type="predicted"/>
<accession>A0ACB9NQW4</accession>
<evidence type="ECO:0000313" key="1">
    <source>
        <dbReference type="EMBL" id="KAI4338029.1"/>
    </source>
</evidence>
<gene>
    <name evidence="1" type="ORF">L6164_016383</name>
</gene>
<dbReference type="EMBL" id="CM039431">
    <property type="protein sequence ID" value="KAI4338029.1"/>
    <property type="molecule type" value="Genomic_DNA"/>
</dbReference>
<dbReference type="Proteomes" id="UP000828941">
    <property type="component" value="Chromosome 6"/>
</dbReference>
<evidence type="ECO:0000313" key="2">
    <source>
        <dbReference type="Proteomes" id="UP000828941"/>
    </source>
</evidence>